<evidence type="ECO:0000256" key="5">
    <source>
        <dbReference type="ARBA" id="ARBA00022679"/>
    </source>
</evidence>
<feature type="domain" description="DNA-directed DNA polymerase family B multifunctional" evidence="21">
    <location>
        <begin position="456"/>
        <end position="890"/>
    </location>
</feature>
<keyword evidence="11" id="KW-0378">Hydrolase</keyword>
<dbReference type="Pfam" id="PF00136">
    <property type="entry name" value="DNA_pol_B"/>
    <property type="match status" value="1"/>
</dbReference>
<evidence type="ECO:0000259" key="22">
    <source>
        <dbReference type="Pfam" id="PF03104"/>
    </source>
</evidence>
<dbReference type="GO" id="GO:0051539">
    <property type="term" value="F:4 iron, 4 sulfur cluster binding"/>
    <property type="evidence" value="ECO:0007669"/>
    <property type="project" value="UniProtKB-KW"/>
</dbReference>
<evidence type="ECO:0000256" key="4">
    <source>
        <dbReference type="ARBA" id="ARBA00022485"/>
    </source>
</evidence>
<dbReference type="Gene3D" id="3.30.420.10">
    <property type="entry name" value="Ribonuclease H-like superfamily/Ribonuclease H"/>
    <property type="match status" value="1"/>
</dbReference>
<evidence type="ECO:0000256" key="9">
    <source>
        <dbReference type="ARBA" id="ARBA00022723"/>
    </source>
</evidence>
<dbReference type="EMBL" id="CAJFDH010000004">
    <property type="protein sequence ID" value="CAD5221225.1"/>
    <property type="molecule type" value="Genomic_DNA"/>
</dbReference>
<protein>
    <recommendedName>
        <fullName evidence="20">DNA polymerase</fullName>
        <ecNumber evidence="20">2.7.7.7</ecNumber>
    </recommendedName>
</protein>
<evidence type="ECO:0000256" key="15">
    <source>
        <dbReference type="ARBA" id="ARBA00023004"/>
    </source>
</evidence>
<keyword evidence="15 20" id="KW-0408">Iron</keyword>
<keyword evidence="10 20" id="KW-0863">Zinc-finger</keyword>
<organism evidence="25 26">
    <name type="scientific">Bursaphelenchus okinawaensis</name>
    <dbReference type="NCBI Taxonomy" id="465554"/>
    <lineage>
        <taxon>Eukaryota</taxon>
        <taxon>Metazoa</taxon>
        <taxon>Ecdysozoa</taxon>
        <taxon>Nematoda</taxon>
        <taxon>Chromadorea</taxon>
        <taxon>Rhabditida</taxon>
        <taxon>Tylenchina</taxon>
        <taxon>Tylenchomorpha</taxon>
        <taxon>Aphelenchoidea</taxon>
        <taxon>Aphelenchoididae</taxon>
        <taxon>Bursaphelenchus</taxon>
    </lineage>
</organism>
<dbReference type="InterPro" id="IPR006134">
    <property type="entry name" value="DNA-dir_DNA_pol_B_multi_dom"/>
</dbReference>
<dbReference type="GO" id="GO:0003677">
    <property type="term" value="F:DNA binding"/>
    <property type="evidence" value="ECO:0007669"/>
    <property type="project" value="UniProtKB-KW"/>
</dbReference>
<dbReference type="GO" id="GO:0006287">
    <property type="term" value="P:base-excision repair, gap-filling"/>
    <property type="evidence" value="ECO:0007669"/>
    <property type="project" value="TreeGrafter"/>
</dbReference>
<keyword evidence="16 20" id="KW-0411">Iron-sulfur</keyword>
<dbReference type="PANTHER" id="PTHR10322">
    <property type="entry name" value="DNA POLYMERASE CATALYTIC SUBUNIT"/>
    <property type="match status" value="1"/>
</dbReference>
<keyword evidence="7 20" id="KW-0235">DNA replication</keyword>
<evidence type="ECO:0000259" key="24">
    <source>
        <dbReference type="Pfam" id="PF24055"/>
    </source>
</evidence>
<dbReference type="PRINTS" id="PR00106">
    <property type="entry name" value="DNAPOLB"/>
</dbReference>
<evidence type="ECO:0000256" key="20">
    <source>
        <dbReference type="RuleBase" id="RU000442"/>
    </source>
</evidence>
<dbReference type="Pfam" id="PF14260">
    <property type="entry name" value="zf-C4pol"/>
    <property type="match status" value="1"/>
</dbReference>
<dbReference type="NCBIfam" id="TIGR00592">
    <property type="entry name" value="pol2"/>
    <property type="match status" value="1"/>
</dbReference>
<keyword evidence="6 20" id="KW-0548">Nucleotidyltransferase</keyword>
<comment type="catalytic activity">
    <reaction evidence="19 20">
        <text>DNA(n) + a 2'-deoxyribonucleoside 5'-triphosphate = DNA(n+1) + diphosphate</text>
        <dbReference type="Rhea" id="RHEA:22508"/>
        <dbReference type="Rhea" id="RHEA-COMP:17339"/>
        <dbReference type="Rhea" id="RHEA-COMP:17340"/>
        <dbReference type="ChEBI" id="CHEBI:33019"/>
        <dbReference type="ChEBI" id="CHEBI:61560"/>
        <dbReference type="ChEBI" id="CHEBI:173112"/>
        <dbReference type="EC" id="2.7.7.7"/>
    </reaction>
</comment>
<dbReference type="Gene3D" id="3.90.1600.10">
    <property type="entry name" value="Palm domain of DNA polymerase"/>
    <property type="match status" value="1"/>
</dbReference>
<evidence type="ECO:0000256" key="13">
    <source>
        <dbReference type="ARBA" id="ARBA00022839"/>
    </source>
</evidence>
<evidence type="ECO:0000256" key="3">
    <source>
        <dbReference type="ARBA" id="ARBA00005755"/>
    </source>
</evidence>
<dbReference type="AlphaFoldDB" id="A0A811L0H9"/>
<evidence type="ECO:0000256" key="14">
    <source>
        <dbReference type="ARBA" id="ARBA00022932"/>
    </source>
</evidence>
<dbReference type="InterPro" id="IPR050240">
    <property type="entry name" value="DNA_pol_type-B"/>
</dbReference>
<accession>A0A811L0H9</accession>
<keyword evidence="13" id="KW-0269">Exonuclease</keyword>
<dbReference type="Gene3D" id="3.30.342.10">
    <property type="entry name" value="DNA Polymerase, chain B, domain 1"/>
    <property type="match status" value="1"/>
</dbReference>
<dbReference type="GO" id="GO:0006297">
    <property type="term" value="P:nucleotide-excision repair, DNA gap filling"/>
    <property type="evidence" value="ECO:0007669"/>
    <property type="project" value="TreeGrafter"/>
</dbReference>
<proteinExistence type="inferred from homology"/>
<keyword evidence="9 20" id="KW-0479">Metal-binding</keyword>
<dbReference type="EMBL" id="CAJFCW020000004">
    <property type="protein sequence ID" value="CAG9114771.1"/>
    <property type="molecule type" value="Genomic_DNA"/>
</dbReference>
<evidence type="ECO:0000256" key="8">
    <source>
        <dbReference type="ARBA" id="ARBA00022722"/>
    </source>
</evidence>
<name>A0A811L0H9_9BILA</name>
<evidence type="ECO:0000313" key="25">
    <source>
        <dbReference type="EMBL" id="CAD5221225.1"/>
    </source>
</evidence>
<dbReference type="FunFam" id="1.10.287.690:FF:000001">
    <property type="entry name" value="DNA polymerase"/>
    <property type="match status" value="1"/>
</dbReference>
<dbReference type="GO" id="GO:0003887">
    <property type="term" value="F:DNA-directed DNA polymerase activity"/>
    <property type="evidence" value="ECO:0007669"/>
    <property type="project" value="UniProtKB-KW"/>
</dbReference>
<evidence type="ECO:0000256" key="1">
    <source>
        <dbReference type="ARBA" id="ARBA00001966"/>
    </source>
</evidence>
<dbReference type="GO" id="GO:0000166">
    <property type="term" value="F:nucleotide binding"/>
    <property type="evidence" value="ECO:0007669"/>
    <property type="project" value="InterPro"/>
</dbReference>
<keyword evidence="26" id="KW-1185">Reference proteome</keyword>
<keyword evidence="5 20" id="KW-0808">Transferase</keyword>
<dbReference type="GO" id="GO:0008296">
    <property type="term" value="F:3'-5'-DNA exonuclease activity"/>
    <property type="evidence" value="ECO:0007669"/>
    <property type="project" value="TreeGrafter"/>
</dbReference>
<evidence type="ECO:0000256" key="18">
    <source>
        <dbReference type="ARBA" id="ARBA00023242"/>
    </source>
</evidence>
<dbReference type="InterPro" id="IPR042087">
    <property type="entry name" value="DNA_pol_B_thumb"/>
</dbReference>
<keyword evidence="4 20" id="KW-0004">4Fe-4S</keyword>
<dbReference type="PROSITE" id="PS00116">
    <property type="entry name" value="DNA_POLYMERASE_B"/>
    <property type="match status" value="1"/>
</dbReference>
<feature type="domain" description="C4-type zinc-finger of DNA polymerase delta" evidence="23">
    <location>
        <begin position="928"/>
        <end position="1000"/>
    </location>
</feature>
<dbReference type="InterPro" id="IPR056435">
    <property type="entry name" value="DPOD/Z_N"/>
</dbReference>
<dbReference type="InterPro" id="IPR023211">
    <property type="entry name" value="DNA_pol_palm_dom_sf"/>
</dbReference>
<dbReference type="Gene3D" id="1.10.132.60">
    <property type="entry name" value="DNA polymerase family B, C-terminal domain"/>
    <property type="match status" value="1"/>
</dbReference>
<dbReference type="GO" id="GO:0043625">
    <property type="term" value="C:delta DNA polymerase complex"/>
    <property type="evidence" value="ECO:0007669"/>
    <property type="project" value="TreeGrafter"/>
</dbReference>
<gene>
    <name evidence="25" type="ORF">BOKJ2_LOCUS9338</name>
</gene>
<evidence type="ECO:0000256" key="12">
    <source>
        <dbReference type="ARBA" id="ARBA00022833"/>
    </source>
</evidence>
<keyword evidence="8" id="KW-0540">Nuclease</keyword>
<evidence type="ECO:0000256" key="16">
    <source>
        <dbReference type="ARBA" id="ARBA00023014"/>
    </source>
</evidence>
<keyword evidence="17 20" id="KW-0238">DNA-binding</keyword>
<keyword evidence="18 20" id="KW-0539">Nucleus</keyword>
<dbReference type="Pfam" id="PF24055">
    <property type="entry name" value="POL3_N"/>
    <property type="match status" value="1"/>
</dbReference>
<dbReference type="GO" id="GO:0008270">
    <property type="term" value="F:zinc ion binding"/>
    <property type="evidence" value="ECO:0007669"/>
    <property type="project" value="UniProtKB-KW"/>
</dbReference>
<dbReference type="InterPro" id="IPR036397">
    <property type="entry name" value="RNaseH_sf"/>
</dbReference>
<evidence type="ECO:0000259" key="23">
    <source>
        <dbReference type="Pfam" id="PF14260"/>
    </source>
</evidence>
<dbReference type="InterPro" id="IPR006133">
    <property type="entry name" value="DNA-dir_DNA_pol_B_exonuc"/>
</dbReference>
<dbReference type="SMART" id="SM00486">
    <property type="entry name" value="POLBc"/>
    <property type="match status" value="1"/>
</dbReference>
<evidence type="ECO:0000256" key="17">
    <source>
        <dbReference type="ARBA" id="ARBA00023125"/>
    </source>
</evidence>
<evidence type="ECO:0000259" key="21">
    <source>
        <dbReference type="Pfam" id="PF00136"/>
    </source>
</evidence>
<dbReference type="SUPFAM" id="SSF53098">
    <property type="entry name" value="Ribonuclease H-like"/>
    <property type="match status" value="1"/>
</dbReference>
<evidence type="ECO:0000313" key="26">
    <source>
        <dbReference type="Proteomes" id="UP000614601"/>
    </source>
</evidence>
<dbReference type="EC" id="2.7.7.7" evidence="20"/>
<dbReference type="CDD" id="cd05533">
    <property type="entry name" value="POLBc_delta"/>
    <property type="match status" value="1"/>
</dbReference>
<dbReference type="GO" id="GO:0045004">
    <property type="term" value="P:DNA replication proofreading"/>
    <property type="evidence" value="ECO:0007669"/>
    <property type="project" value="TreeGrafter"/>
</dbReference>
<feature type="domain" description="DNA polymerase delta/zeta catalytic subunit N-terminal" evidence="24">
    <location>
        <begin position="59"/>
        <end position="139"/>
    </location>
</feature>
<evidence type="ECO:0000256" key="6">
    <source>
        <dbReference type="ARBA" id="ARBA00022695"/>
    </source>
</evidence>
<dbReference type="Proteomes" id="UP000614601">
    <property type="component" value="Unassembled WGS sequence"/>
</dbReference>
<evidence type="ECO:0000256" key="19">
    <source>
        <dbReference type="ARBA" id="ARBA00049244"/>
    </source>
</evidence>
<comment type="cofactor">
    <cofactor evidence="1 20">
        <name>[4Fe-4S] cluster</name>
        <dbReference type="ChEBI" id="CHEBI:49883"/>
    </cofactor>
</comment>
<evidence type="ECO:0000256" key="2">
    <source>
        <dbReference type="ARBA" id="ARBA00004123"/>
    </source>
</evidence>
<comment type="similarity">
    <text evidence="3 20">Belongs to the DNA polymerase type-B family.</text>
</comment>
<dbReference type="InterPro" id="IPR012337">
    <property type="entry name" value="RNaseH-like_sf"/>
</dbReference>
<dbReference type="OrthoDB" id="2414538at2759"/>
<dbReference type="Pfam" id="PF03104">
    <property type="entry name" value="DNA_pol_B_exo1"/>
    <property type="match status" value="1"/>
</dbReference>
<evidence type="ECO:0000256" key="7">
    <source>
        <dbReference type="ARBA" id="ARBA00022705"/>
    </source>
</evidence>
<dbReference type="InterPro" id="IPR025687">
    <property type="entry name" value="Znf-C4pol"/>
</dbReference>
<evidence type="ECO:0000256" key="11">
    <source>
        <dbReference type="ARBA" id="ARBA00022801"/>
    </source>
</evidence>
<keyword evidence="12 20" id="KW-0862">Zinc</keyword>
<dbReference type="SUPFAM" id="SSF56672">
    <property type="entry name" value="DNA/RNA polymerases"/>
    <property type="match status" value="1"/>
</dbReference>
<feature type="domain" description="DNA-directed DNA polymerase family B exonuclease" evidence="22">
    <location>
        <begin position="156"/>
        <end position="392"/>
    </location>
</feature>
<dbReference type="InterPro" id="IPR006172">
    <property type="entry name" value="DNA-dir_DNA_pol_B"/>
</dbReference>
<sequence length="1020" mass="114735">MATKYGRTAVPDDILLEQSVDIAFQLIDVDYIQEEFGVRIRLFGTTKDGHSICASAKTYVPYLYMEAPKNHKTENIGRYVDALNERLLQLPEGQRKQYAPPGTTRFVLSIEEVKGKNLMHYQKDDQTILKINVVSPKVITACKTAYNASMSAHLTCFEANIDFETRFMADLNMVGCCWIQVIAKKYQTIDNNHRETICQIEAQTDIKDLVVHPAEDPWDGIAPLRTLSFDIEVAGRPGVFPEAKQDPVIQIACVCKTEGEAEPFSRICFVLGGCNPVKGSDIVCCKKEEELLKKFTDYFCKIDPDVVTGYNVQNFDFPYILDRAKALNINKDVAGLGRLKGVLAKVKENTVSSAQMGTRVNKVITLEGRMVFDVFRVITREYKLRSYTLNNVSYNFLGEQKEDVPYQMITGLHQGTDQDRRRLAVYCLKDAYLPLKLIEKLMLLINYIEMARVTGVPLNFLIERGQQVKILSQLLRKTKTTGYFIPVIEKSGGGGPSEGYEGATVLDPITGFYNQPIATLDFASLYPSIMIAHNLCYTTLLAKPLPKGFAKDDDYVESPTHHTFVTTKHRKGLLPMILEDLLGARKKAKKDLKEATDPLKKMVLNGRQLALKISANSVYGFTGATVGKLPCVEISESVTSFGREMIEKTKECVEATYKNGQYGAPGTARVIYGDTDSVMVEFGCTEISEAMQLGKHAAELISKEFKAPIKLEFEKVYCPYLLMAKKRYAGLYFTRPEKHDKVDTKGLETVRRDNCSLVGSVMQTCLDLLLIKRDPTAAIEYAKRVIGDLLCNRIDMGMLIITKEYTQTGDKSKNKSAHIALVEKLRKRDAGSAPKLGDRISYIMVHKGNNVPAYEKAEDPRYALENNMPLDTKYYLENQLLNPLVRLLDPLTNNKAKDILLKGDHARVKAHAASKSGIGMFFKKVETCIACKSTIQVGAKSPLCQHCQPKIGNIYAEKVNQLKIAEHKYSRLWTECQNCANDFTNEVVCASSDCPIFWLREKARSDMAERREVLDKFYEM</sequence>
<comment type="subcellular location">
    <subcellularLocation>
        <location evidence="2 20">Nucleus</location>
    </subcellularLocation>
</comment>
<dbReference type="PANTHER" id="PTHR10322:SF23">
    <property type="entry name" value="DNA POLYMERASE DELTA CATALYTIC SUBUNIT"/>
    <property type="match status" value="1"/>
</dbReference>
<dbReference type="InterPro" id="IPR043502">
    <property type="entry name" value="DNA/RNA_pol_sf"/>
</dbReference>
<dbReference type="Gene3D" id="1.10.287.690">
    <property type="entry name" value="Helix hairpin bin"/>
    <property type="match status" value="1"/>
</dbReference>
<keyword evidence="14 20" id="KW-0239">DNA-directed DNA polymerase</keyword>
<reference evidence="25" key="1">
    <citation type="submission" date="2020-09" db="EMBL/GenBank/DDBJ databases">
        <authorList>
            <person name="Kikuchi T."/>
        </authorList>
    </citation>
    <scope>NUCLEOTIDE SEQUENCE</scope>
    <source>
        <strain evidence="25">SH1</strain>
    </source>
</reference>
<dbReference type="CDD" id="cd05777">
    <property type="entry name" value="DNA_polB_delta_exo"/>
    <property type="match status" value="1"/>
</dbReference>
<dbReference type="FunFam" id="3.30.420.10:FF:000004">
    <property type="entry name" value="DNA polymerase"/>
    <property type="match status" value="1"/>
</dbReference>
<dbReference type="Proteomes" id="UP000783686">
    <property type="component" value="Unassembled WGS sequence"/>
</dbReference>
<comment type="caution">
    <text evidence="25">The sequence shown here is derived from an EMBL/GenBank/DDBJ whole genome shotgun (WGS) entry which is preliminary data.</text>
</comment>
<evidence type="ECO:0000256" key="10">
    <source>
        <dbReference type="ARBA" id="ARBA00022771"/>
    </source>
</evidence>
<dbReference type="InterPro" id="IPR017964">
    <property type="entry name" value="DNA-dir_DNA_pol_B_CS"/>
</dbReference>